<evidence type="ECO:0000256" key="5">
    <source>
        <dbReference type="ARBA" id="ARBA00023136"/>
    </source>
</evidence>
<evidence type="ECO:0000256" key="4">
    <source>
        <dbReference type="ARBA" id="ARBA00022989"/>
    </source>
</evidence>
<feature type="domain" description="Solute-binding protein family 3/N-terminal" evidence="6">
    <location>
        <begin position="30"/>
        <end position="261"/>
    </location>
</feature>
<evidence type="ECO:0008006" key="10">
    <source>
        <dbReference type="Google" id="ProtNLM"/>
    </source>
</evidence>
<gene>
    <name evidence="8" type="ORF">MSVAZ_0950</name>
</gene>
<dbReference type="KEGG" id="mvc:MSVAZ_0950"/>
<dbReference type="Proteomes" id="UP000033096">
    <property type="component" value="Chromosome"/>
</dbReference>
<feature type="domain" description="Single Cache" evidence="7">
    <location>
        <begin position="646"/>
        <end position="728"/>
    </location>
</feature>
<dbReference type="Gene3D" id="3.40.190.10">
    <property type="entry name" value="Periplasmic binding protein-like II"/>
    <property type="match status" value="4"/>
</dbReference>
<dbReference type="Pfam" id="PF00497">
    <property type="entry name" value="SBP_bac_3"/>
    <property type="match status" value="2"/>
</dbReference>
<dbReference type="Gene3D" id="3.30.450.20">
    <property type="entry name" value="PAS domain"/>
    <property type="match status" value="3"/>
</dbReference>
<evidence type="ECO:0000259" key="6">
    <source>
        <dbReference type="SMART" id="SM00062"/>
    </source>
</evidence>
<keyword evidence="5" id="KW-0472">Membrane</keyword>
<dbReference type="InterPro" id="IPR001638">
    <property type="entry name" value="Solute-binding_3/MltF_N"/>
</dbReference>
<keyword evidence="2" id="KW-1003">Cell membrane</keyword>
<organism evidence="8 9">
    <name type="scientific">Methanosarcina vacuolata Z-761</name>
    <dbReference type="NCBI Taxonomy" id="1434123"/>
    <lineage>
        <taxon>Archaea</taxon>
        <taxon>Methanobacteriati</taxon>
        <taxon>Methanobacteriota</taxon>
        <taxon>Stenosarchaea group</taxon>
        <taxon>Methanomicrobia</taxon>
        <taxon>Methanosarcinales</taxon>
        <taxon>Methanosarcinaceae</taxon>
        <taxon>Methanosarcina</taxon>
    </lineage>
</organism>
<dbReference type="RefSeq" id="WP_232316221.1">
    <property type="nucleotide sequence ID" value="NZ_CP009520.1"/>
</dbReference>
<proteinExistence type="predicted"/>
<evidence type="ECO:0000313" key="8">
    <source>
        <dbReference type="EMBL" id="AKB43219.1"/>
    </source>
</evidence>
<dbReference type="AlphaFoldDB" id="A0A0E3Q3L0"/>
<dbReference type="InterPro" id="IPR033480">
    <property type="entry name" value="sCache_2"/>
</dbReference>
<keyword evidence="9" id="KW-1185">Reference proteome</keyword>
<dbReference type="GO" id="GO:0005886">
    <property type="term" value="C:plasma membrane"/>
    <property type="evidence" value="ECO:0007669"/>
    <property type="project" value="UniProtKB-SubCell"/>
</dbReference>
<name>A0A0E3Q3L0_9EURY</name>
<dbReference type="SMART" id="SM00062">
    <property type="entry name" value="PBPb"/>
    <property type="match status" value="2"/>
</dbReference>
<feature type="domain" description="Single Cache" evidence="7">
    <location>
        <begin position="499"/>
        <end position="582"/>
    </location>
</feature>
<reference evidence="8 9" key="1">
    <citation type="submission" date="2014-07" db="EMBL/GenBank/DDBJ databases">
        <title>Methanogenic archaea and the global carbon cycle.</title>
        <authorList>
            <person name="Henriksen J.R."/>
            <person name="Luke J."/>
            <person name="Reinhart S."/>
            <person name="Benedict M.N."/>
            <person name="Youngblut N.D."/>
            <person name="Metcalf M.E."/>
            <person name="Whitaker R.J."/>
            <person name="Metcalf W.W."/>
        </authorList>
    </citation>
    <scope>NUCLEOTIDE SEQUENCE [LARGE SCALE GENOMIC DNA]</scope>
    <source>
        <strain evidence="8 9">Z-761</strain>
    </source>
</reference>
<dbReference type="HOGENOM" id="CLU_311837_0_0_2"/>
<dbReference type="PANTHER" id="PTHR38834:SF3">
    <property type="entry name" value="SOLUTE-BINDING PROTEIN FAMILY 3_N-TERMINAL DOMAIN-CONTAINING PROTEIN"/>
    <property type="match status" value="1"/>
</dbReference>
<dbReference type="STRING" id="1434123.MSVAZ_0950"/>
<dbReference type="InterPro" id="IPR004010">
    <property type="entry name" value="Double_Cache_2"/>
</dbReference>
<dbReference type="PANTHER" id="PTHR38834">
    <property type="entry name" value="PERIPLASMIC SUBSTRATE BINDING PROTEIN FAMILY 3"/>
    <property type="match status" value="1"/>
</dbReference>
<dbReference type="GeneID" id="24809350"/>
<dbReference type="SMART" id="SM01049">
    <property type="entry name" value="Cache_2"/>
    <property type="match status" value="3"/>
</dbReference>
<comment type="subcellular location">
    <subcellularLocation>
        <location evidence="1">Cell membrane</location>
        <topology evidence="1">Multi-pass membrane protein</topology>
    </subcellularLocation>
</comment>
<keyword evidence="4" id="KW-1133">Transmembrane helix</keyword>
<dbReference type="EMBL" id="CP009520">
    <property type="protein sequence ID" value="AKB43219.1"/>
    <property type="molecule type" value="Genomic_DNA"/>
</dbReference>
<dbReference type="Pfam" id="PF08269">
    <property type="entry name" value="dCache_2"/>
    <property type="match status" value="2"/>
</dbReference>
<feature type="domain" description="Single Cache" evidence="7">
    <location>
        <begin position="788"/>
        <end position="869"/>
    </location>
</feature>
<evidence type="ECO:0000259" key="7">
    <source>
        <dbReference type="SMART" id="SM01049"/>
    </source>
</evidence>
<evidence type="ECO:0000256" key="3">
    <source>
        <dbReference type="ARBA" id="ARBA00022692"/>
    </source>
</evidence>
<protein>
    <recommendedName>
        <fullName evidence="10">Cystine transporter subunit</fullName>
    </recommendedName>
</protein>
<evidence type="ECO:0000256" key="2">
    <source>
        <dbReference type="ARBA" id="ARBA00022475"/>
    </source>
</evidence>
<dbReference type="PATRIC" id="fig|1434123.4.peg.1107"/>
<keyword evidence="3" id="KW-0812">Transmembrane</keyword>
<sequence length="927" mass="103987">MLLGALLPTAGCLPESEAVSADQNNITMLNLTYYTEQLPPYNYMDNGTLKGISIDLLEAVTEKMGKKVTREEIKLVPWTEGYKTVLTQNNTVLFTTVRVPEREQSFKWVGPIYTYTNVLFARPDRGITIERPEDLNRYRIGVIVDDIAVQQLLDAGVNESQLVQETNASVIVEKLDNGEIDLWAYPEAAGRYITEQVTGNSYSFRVVYTLPDREGYYVFNKNTSDSTVMSFQQALDAVKQEKDATGISTYERILGKYISSIGLSQLNYLTEEWAPFNYQKDENVTGISVEILEAVFKNIGVNLSRADVRIVPLEEGFQTAQNNTSTVLFSIACTPEREPLYKWAGPFTKASFILYAPVSNNITISSPEDLNQYRIGVVQGSIENNLLTSQGVTASQIVNGKTPEDLLRMLEESQIDLWATGDLAGRNQMLQTAADPNAYEIVYTLSENDLYYIFSKDVPDTLVSAFQQTLENVRNQKDAQGVSDYERIIYRNLGAGCAQQTFTDDAVVKLVNITSAAVEKNASETFQRINAGEAPYRDAKDPALYTFVYDENLTIVAHADNVQVVGKNFKGKTDVTGKPFRDEILEGALKNGTGWVDYIYMHPVQMNLYYKTTYYRLTQGSDGKSYIVCSGNYKRCEKQSEGMPVNNSSASPEELVAFVEKAFEYAHIHGKEAALREFNNQTGKFVDGELYIFAYDTNGTTLALPFQPEIIGNNRWNITDANGNLYIQNLIDTAQSGGGFVWYLYADPAENFTVKQKLSYVMKVDDNWIIGAGIYNSSENSSIVTVGTDPQIRERLKSFVGEAIDYANESGKDAAIAEFNNQNGTFIRDGLYIYAFDYNGTTLALPYQPELIGTDLSGLQDPYGVNYTRVEIFLAQQGGDFLFYHYYNPARNMTLEPKMSYVQKVDDTWWLGAGTYIEDLNQTTQTR</sequence>
<accession>A0A0E3Q3L0</accession>
<evidence type="ECO:0000256" key="1">
    <source>
        <dbReference type="ARBA" id="ARBA00004651"/>
    </source>
</evidence>
<evidence type="ECO:0000313" key="9">
    <source>
        <dbReference type="Proteomes" id="UP000033096"/>
    </source>
</evidence>
<feature type="domain" description="Solute-binding protein family 3/N-terminal" evidence="6">
    <location>
        <begin position="265"/>
        <end position="496"/>
    </location>
</feature>
<dbReference type="SUPFAM" id="SSF53850">
    <property type="entry name" value="Periplasmic binding protein-like II"/>
    <property type="match status" value="2"/>
</dbReference>